<dbReference type="GO" id="GO:0004930">
    <property type="term" value="F:G protein-coupled receptor activity"/>
    <property type="evidence" value="ECO:0007669"/>
    <property type="project" value="UniProtKB-KW"/>
</dbReference>
<dbReference type="SUPFAM" id="SSF81321">
    <property type="entry name" value="Family A G protein-coupled receptor-like"/>
    <property type="match status" value="1"/>
</dbReference>
<dbReference type="CDD" id="cd00637">
    <property type="entry name" value="7tm_classA_rhodopsin-like"/>
    <property type="match status" value="1"/>
</dbReference>
<reference evidence="12" key="1">
    <citation type="submission" date="2025-08" db="UniProtKB">
        <authorList>
            <consortium name="RefSeq"/>
        </authorList>
    </citation>
    <scope>IDENTIFICATION</scope>
    <source>
        <tissue evidence="12">Gonad</tissue>
    </source>
</reference>
<dbReference type="OrthoDB" id="2105199at2759"/>
<accession>A0A6P4Z9M5</accession>
<name>A0A6P4Z9M5_BRABE</name>
<dbReference type="GeneID" id="109480308"/>
<dbReference type="Proteomes" id="UP000515135">
    <property type="component" value="Unplaced"/>
</dbReference>
<keyword evidence="6 9" id="KW-0472">Membrane</keyword>
<keyword evidence="4 9" id="KW-1133">Transmembrane helix</keyword>
<keyword evidence="11" id="KW-1185">Reference proteome</keyword>
<evidence type="ECO:0000256" key="8">
    <source>
        <dbReference type="ARBA" id="ARBA00023224"/>
    </source>
</evidence>
<feature type="transmembrane region" description="Helical" evidence="9">
    <location>
        <begin position="83"/>
        <end position="105"/>
    </location>
</feature>
<dbReference type="PRINTS" id="PR00237">
    <property type="entry name" value="GPCRRHODOPSN"/>
</dbReference>
<dbReference type="AlphaFoldDB" id="A0A6P4Z9M5"/>
<proteinExistence type="predicted"/>
<evidence type="ECO:0000256" key="4">
    <source>
        <dbReference type="ARBA" id="ARBA00022989"/>
    </source>
</evidence>
<dbReference type="InterPro" id="IPR017452">
    <property type="entry name" value="GPCR_Rhodpsn_7TM"/>
</dbReference>
<evidence type="ECO:0000256" key="6">
    <source>
        <dbReference type="ARBA" id="ARBA00023136"/>
    </source>
</evidence>
<feature type="domain" description="G-protein coupled receptors family 1 profile" evidence="10">
    <location>
        <begin position="26"/>
        <end position="277"/>
    </location>
</feature>
<dbReference type="Pfam" id="PF00001">
    <property type="entry name" value="7tm_1"/>
    <property type="match status" value="1"/>
</dbReference>
<dbReference type="FunFam" id="1.20.1070.10:FF:001314">
    <property type="entry name" value="Uncharacterized protein"/>
    <property type="match status" value="1"/>
</dbReference>
<evidence type="ECO:0000259" key="10">
    <source>
        <dbReference type="PROSITE" id="PS50262"/>
    </source>
</evidence>
<evidence type="ECO:0000313" key="12">
    <source>
        <dbReference type="RefSeq" id="XP_019638055.1"/>
    </source>
</evidence>
<dbReference type="PANTHER" id="PTHR24228:SF59">
    <property type="entry name" value="NEUROPEPTIDE RECEPTOR 15"/>
    <property type="match status" value="1"/>
</dbReference>
<evidence type="ECO:0000256" key="1">
    <source>
        <dbReference type="ARBA" id="ARBA00004651"/>
    </source>
</evidence>
<evidence type="ECO:0000256" key="5">
    <source>
        <dbReference type="ARBA" id="ARBA00023040"/>
    </source>
</evidence>
<keyword evidence="8" id="KW-0807">Transducer</keyword>
<evidence type="ECO:0000256" key="9">
    <source>
        <dbReference type="SAM" id="Phobius"/>
    </source>
</evidence>
<evidence type="ECO:0000313" key="11">
    <source>
        <dbReference type="Proteomes" id="UP000515135"/>
    </source>
</evidence>
<evidence type="ECO:0000256" key="2">
    <source>
        <dbReference type="ARBA" id="ARBA00022475"/>
    </source>
</evidence>
<dbReference type="RefSeq" id="XP_019638055.1">
    <property type="nucleotide sequence ID" value="XM_019782496.1"/>
</dbReference>
<sequence length="337" mass="37532">MAETTRLERDLVSAAFSLLTLFGGIGNILVIFVIVRSRRLRTRLNLFIVNIAVSDLIFTALYGPVSAVSAAQSGGLRDHAICVVTGIVGLLSCYESVLSAVLIAVSRCVRITRSHRYDVLFSRKRCVLLVSVSWLVAFLLTSPLLAGFGKPGFNPILLTCDYDIVESFGYIVSIILPVAILCNVIIIISYILIYRKVKASTTRVRGNSNRANENKIPPMVLSQIKNMAVIYIAFNICVTPEVLMDIITYETGDSLRVLNFVTRVIFTCNSCVNPIIYTAGNKEFRKELRSLWECVFQGIQKQEQNRVEKFNMNTLSLEQGTGQRFASRNSNVEETPL</sequence>
<dbReference type="InterPro" id="IPR000276">
    <property type="entry name" value="GPCR_Rhodpsn"/>
</dbReference>
<dbReference type="GO" id="GO:0005886">
    <property type="term" value="C:plasma membrane"/>
    <property type="evidence" value="ECO:0007669"/>
    <property type="project" value="UniProtKB-SubCell"/>
</dbReference>
<organism evidence="11 12">
    <name type="scientific">Branchiostoma belcheri</name>
    <name type="common">Amphioxus</name>
    <dbReference type="NCBI Taxonomy" id="7741"/>
    <lineage>
        <taxon>Eukaryota</taxon>
        <taxon>Metazoa</taxon>
        <taxon>Chordata</taxon>
        <taxon>Cephalochordata</taxon>
        <taxon>Leptocardii</taxon>
        <taxon>Amphioxiformes</taxon>
        <taxon>Branchiostomatidae</taxon>
        <taxon>Branchiostoma</taxon>
    </lineage>
</organism>
<evidence type="ECO:0000256" key="3">
    <source>
        <dbReference type="ARBA" id="ARBA00022692"/>
    </source>
</evidence>
<feature type="transmembrane region" description="Helical" evidence="9">
    <location>
        <begin position="44"/>
        <end position="63"/>
    </location>
</feature>
<dbReference type="SMART" id="SM01381">
    <property type="entry name" value="7TM_GPCR_Srsx"/>
    <property type="match status" value="1"/>
</dbReference>
<keyword evidence="5" id="KW-0297">G-protein coupled receptor</keyword>
<dbReference type="PANTHER" id="PTHR24228">
    <property type="entry name" value="B2 BRADYKININ RECEPTOR/ANGIOTENSIN II RECEPTOR"/>
    <property type="match status" value="1"/>
</dbReference>
<dbReference type="PROSITE" id="PS50262">
    <property type="entry name" value="G_PROTEIN_RECEP_F1_2"/>
    <property type="match status" value="1"/>
</dbReference>
<keyword evidence="2" id="KW-1003">Cell membrane</keyword>
<feature type="transmembrane region" description="Helical" evidence="9">
    <location>
        <begin position="126"/>
        <end position="148"/>
    </location>
</feature>
<protein>
    <submittedName>
        <fullName evidence="12">Melatonin receptor type 1A-like</fullName>
    </submittedName>
</protein>
<feature type="transmembrane region" description="Helical" evidence="9">
    <location>
        <begin position="12"/>
        <end position="35"/>
    </location>
</feature>
<comment type="subcellular location">
    <subcellularLocation>
        <location evidence="1">Cell membrane</location>
        <topology evidence="1">Multi-pass membrane protein</topology>
    </subcellularLocation>
</comment>
<feature type="transmembrane region" description="Helical" evidence="9">
    <location>
        <begin position="168"/>
        <end position="193"/>
    </location>
</feature>
<gene>
    <name evidence="12" type="primary">LOC109480308</name>
</gene>
<keyword evidence="3 9" id="KW-0812">Transmembrane</keyword>
<keyword evidence="7" id="KW-0675">Receptor</keyword>
<evidence type="ECO:0000256" key="7">
    <source>
        <dbReference type="ARBA" id="ARBA00023170"/>
    </source>
</evidence>
<dbReference type="Gene3D" id="1.20.1070.10">
    <property type="entry name" value="Rhodopsin 7-helix transmembrane proteins"/>
    <property type="match status" value="1"/>
</dbReference>
<dbReference type="KEGG" id="bbel:109480308"/>